<dbReference type="EMBL" id="WODC01000008">
    <property type="protein sequence ID" value="MUM78327.1"/>
    <property type="molecule type" value="Genomic_DNA"/>
</dbReference>
<evidence type="ECO:0000313" key="1">
    <source>
        <dbReference type="EMBL" id="MUM78327.1"/>
    </source>
</evidence>
<dbReference type="AlphaFoldDB" id="A0A7K1KQG8"/>
<organism evidence="1 2">
    <name type="scientific">Pseudodesulfovibrio alkaliphilus</name>
    <dbReference type="NCBI Taxonomy" id="2661613"/>
    <lineage>
        <taxon>Bacteria</taxon>
        <taxon>Pseudomonadati</taxon>
        <taxon>Thermodesulfobacteriota</taxon>
        <taxon>Desulfovibrionia</taxon>
        <taxon>Desulfovibrionales</taxon>
        <taxon>Desulfovibrionaceae</taxon>
    </lineage>
</organism>
<comment type="caution">
    <text evidence="1">The sequence shown here is derived from an EMBL/GenBank/DDBJ whole genome shotgun (WGS) entry which is preliminary data.</text>
</comment>
<dbReference type="RefSeq" id="WP_155934946.1">
    <property type="nucleotide sequence ID" value="NZ_WODC01000008.1"/>
</dbReference>
<evidence type="ECO:0000313" key="2">
    <source>
        <dbReference type="Proteomes" id="UP000461162"/>
    </source>
</evidence>
<keyword evidence="2" id="KW-1185">Reference proteome</keyword>
<proteinExistence type="predicted"/>
<name>A0A7K1KQG8_9BACT</name>
<protein>
    <submittedName>
        <fullName evidence="1">Uncharacterized protein</fullName>
    </submittedName>
</protein>
<reference evidence="1 2" key="1">
    <citation type="submission" date="2019-11" db="EMBL/GenBank/DDBJ databases">
        <title>Pseudodesulfovibrio alkaliphilus, sp. nov., an alkaliphilic sulfate-reducing bacteria from mud volcano of Taman peninsula, Russia.</title>
        <authorList>
            <person name="Frolova A."/>
            <person name="Merkel A.Y."/>
            <person name="Slobodkin A.I."/>
        </authorList>
    </citation>
    <scope>NUCLEOTIDE SEQUENCE [LARGE SCALE GENOMIC DNA]</scope>
    <source>
        <strain evidence="1 2">F-1</strain>
    </source>
</reference>
<accession>A0A7K1KQG8</accession>
<dbReference type="Proteomes" id="UP000461162">
    <property type="component" value="Unassembled WGS sequence"/>
</dbReference>
<sequence length="293" mass="32679">MRNPSFSFPDWVGDLVPDDELFARAYTDISNRNRAWMKTGIARLHDWYGPRKATRTTMALRWRSGFDSRQVAEAVDFAVVLFDGSLLSPSRLLAALIPAIAVGVGNVLAVRVSSGTPWRKAILTGLELAGQELVVDMSELQARRLFGELRETNRSGAVAVLGPRAAVIKTNELQAASRISFWRPRYTRAAAIWMEEADTFDLEALAFIHPDIVFSVFGVEPELPAENFSYEGDGFDNFLDAIMEVAYVPADRAEQTLGRARIVFGPGQEGCWIWPDLHPEHFQYQSVAWTAGE</sequence>
<gene>
    <name evidence="1" type="ORF">GKC30_11845</name>
</gene>